<sequence length="187" mass="21098">MPVGVRELTVLGEFKPFGLIAEALDGKPTENISDKYDYFLFDPDITKERDEIDGSDSPVSSAPRGGCDHEIFIRGNRIIWIAGSRVYKRFTLSSSVIMLCRRVHASYEISGKGQNFLECGKERERIGSLLDKRVGLHMRVVLVVVGLCSFSVLIADYCWNNLIYYENICSTLVLEKESWQNGTSHPN</sequence>
<comment type="caution">
    <text evidence="1">The sequence shown here is derived from an EMBL/GenBank/DDBJ whole genome shotgun (WGS) entry which is preliminary data.</text>
</comment>
<dbReference type="Proteomes" id="UP001153076">
    <property type="component" value="Unassembled WGS sequence"/>
</dbReference>
<dbReference type="EMBL" id="JAKOGI010000243">
    <property type="protein sequence ID" value="KAJ8438726.1"/>
    <property type="molecule type" value="Genomic_DNA"/>
</dbReference>
<dbReference type="OrthoDB" id="26401at2759"/>
<keyword evidence="2" id="KW-1185">Reference proteome</keyword>
<organism evidence="1 2">
    <name type="scientific">Carnegiea gigantea</name>
    <dbReference type="NCBI Taxonomy" id="171969"/>
    <lineage>
        <taxon>Eukaryota</taxon>
        <taxon>Viridiplantae</taxon>
        <taxon>Streptophyta</taxon>
        <taxon>Embryophyta</taxon>
        <taxon>Tracheophyta</taxon>
        <taxon>Spermatophyta</taxon>
        <taxon>Magnoliopsida</taxon>
        <taxon>eudicotyledons</taxon>
        <taxon>Gunneridae</taxon>
        <taxon>Pentapetalae</taxon>
        <taxon>Caryophyllales</taxon>
        <taxon>Cactineae</taxon>
        <taxon>Cactaceae</taxon>
        <taxon>Cactoideae</taxon>
        <taxon>Echinocereeae</taxon>
        <taxon>Carnegiea</taxon>
    </lineage>
</organism>
<evidence type="ECO:0000313" key="1">
    <source>
        <dbReference type="EMBL" id="KAJ8438726.1"/>
    </source>
</evidence>
<reference evidence="1" key="1">
    <citation type="submission" date="2022-04" db="EMBL/GenBank/DDBJ databases">
        <title>Carnegiea gigantea Genome sequencing and assembly v2.</title>
        <authorList>
            <person name="Copetti D."/>
            <person name="Sanderson M.J."/>
            <person name="Burquez A."/>
            <person name="Wojciechowski M.F."/>
        </authorList>
    </citation>
    <scope>NUCLEOTIDE SEQUENCE</scope>
    <source>
        <strain evidence="1">SGP5-SGP5p</strain>
        <tissue evidence="1">Aerial part</tissue>
    </source>
</reference>
<evidence type="ECO:0000313" key="2">
    <source>
        <dbReference type="Proteomes" id="UP001153076"/>
    </source>
</evidence>
<proteinExistence type="predicted"/>
<name>A0A9Q1K9B1_9CARY</name>
<accession>A0A9Q1K9B1</accession>
<protein>
    <recommendedName>
        <fullName evidence="3">Anaphase-promoting complex subunit 1</fullName>
    </recommendedName>
</protein>
<dbReference type="AlphaFoldDB" id="A0A9Q1K9B1"/>
<evidence type="ECO:0008006" key="3">
    <source>
        <dbReference type="Google" id="ProtNLM"/>
    </source>
</evidence>
<gene>
    <name evidence="1" type="ORF">Cgig2_013772</name>
</gene>